<comment type="similarity">
    <text evidence="1">Belongs to the peptidase M16 family.</text>
</comment>
<keyword evidence="2" id="KW-0482">Metalloprotease</keyword>
<dbReference type="Pfam" id="PF05193">
    <property type="entry name" value="Peptidase_M16_C"/>
    <property type="match status" value="1"/>
</dbReference>
<dbReference type="InterPro" id="IPR050361">
    <property type="entry name" value="MPP/UQCRC_Complex"/>
</dbReference>
<dbReference type="RefSeq" id="WP_130154257.1">
    <property type="nucleotide sequence ID" value="NZ_SCFB01000007.1"/>
</dbReference>
<keyword evidence="5" id="KW-1185">Reference proteome</keyword>
<evidence type="ECO:0000259" key="3">
    <source>
        <dbReference type="Pfam" id="PF05193"/>
    </source>
</evidence>
<proteinExistence type="inferred from homology"/>
<name>A0A4Q7DLQ4_9PROT</name>
<dbReference type="Proteomes" id="UP000293550">
    <property type="component" value="Unassembled WGS sequence"/>
</dbReference>
<dbReference type="GO" id="GO:0046872">
    <property type="term" value="F:metal ion binding"/>
    <property type="evidence" value="ECO:0007669"/>
    <property type="project" value="InterPro"/>
</dbReference>
<dbReference type="GO" id="GO:0008237">
    <property type="term" value="F:metallopeptidase activity"/>
    <property type="evidence" value="ECO:0007669"/>
    <property type="project" value="UniProtKB-KW"/>
</dbReference>
<gene>
    <name evidence="4" type="ORF">EQU50_06130</name>
</gene>
<reference evidence="4 5" key="1">
    <citation type="submission" date="2018-10" db="EMBL/GenBank/DDBJ databases">
        <title>An updated phylogeny of the Alphaproteobacteria reveals that the parasitic Rickettsiales and Holosporales have independent origins.</title>
        <authorList>
            <person name="Munoz-Gomez S.A."/>
            <person name="Hess S."/>
            <person name="Burger G."/>
            <person name="Lang B.F."/>
            <person name="Susko E."/>
            <person name="Slamovits C.H."/>
            <person name="Roger A.J."/>
        </authorList>
    </citation>
    <scope>NUCLEOTIDE SEQUENCE [LARGE SCALE GENOMIC DNA]</scope>
    <source>
        <strain evidence="4">HOLO01</strain>
    </source>
</reference>
<dbReference type="SUPFAM" id="SSF63411">
    <property type="entry name" value="LuxS/MPP-like metallohydrolase"/>
    <property type="match status" value="2"/>
</dbReference>
<dbReference type="PANTHER" id="PTHR11851:SF49">
    <property type="entry name" value="MITOCHONDRIAL-PROCESSING PEPTIDASE SUBUNIT ALPHA"/>
    <property type="match status" value="1"/>
</dbReference>
<keyword evidence="2" id="KW-0378">Hydrolase</keyword>
<protein>
    <submittedName>
        <fullName evidence="4">Insulinase family protein</fullName>
    </submittedName>
</protein>
<dbReference type="PANTHER" id="PTHR11851">
    <property type="entry name" value="METALLOPROTEASE"/>
    <property type="match status" value="1"/>
</dbReference>
<sequence>MRKFLILTLIVMGGAAAYFTFFTQASSKHSLTEKNHSMTEASPTIKEVTTPEGHSVWLAPSDTPVVSIGIVFLGAGRRAAFQSPGLTDLLTSVLDEGAGPYNSQAFKTRLLEKNIQLGISANHDNLVITFRTIKENVKEAFQLVQLMMTAPRFEDEDMKRVKQQVGASLEQSLNDPKPVGLEALHGFVLGDVHPYNPRTAECIKNIPTITAHHLRDYMAGHLTQSTVQIVAAGDISSGDLSDLVDPFVSSLSNQIKQTTPDRLPYQNLGGNLNVEMDIPQTVIYFLQKGVSVNHPDFYAFFMINRILSNAFESRLWHEVREKRGLAYFCATNLSNNDLNDVLTGITATKTETVAETIQIIKKEWDKLVAGGVTQEELDFHKKNAIGAYALNFGSTLEIVSVLLWYRQRQLSLHDLNQRNLRIQNLTVEEINRVITEQIKPHELAFVTIGKYQEVGSKR</sequence>
<evidence type="ECO:0000313" key="4">
    <source>
        <dbReference type="EMBL" id="RZI45676.1"/>
    </source>
</evidence>
<accession>A0A4Q7DLQ4</accession>
<comment type="caution">
    <text evidence="4">The sequence shown here is derived from an EMBL/GenBank/DDBJ whole genome shotgun (WGS) entry which is preliminary data.</text>
</comment>
<evidence type="ECO:0000256" key="2">
    <source>
        <dbReference type="ARBA" id="ARBA00023049"/>
    </source>
</evidence>
<dbReference type="Gene3D" id="3.30.830.10">
    <property type="entry name" value="Metalloenzyme, LuxS/M16 peptidase-like"/>
    <property type="match status" value="2"/>
</dbReference>
<organism evidence="4 5">
    <name type="scientific">Candidatus Finniella inopinata</name>
    <dbReference type="NCBI Taxonomy" id="1696036"/>
    <lineage>
        <taxon>Bacteria</taxon>
        <taxon>Pseudomonadati</taxon>
        <taxon>Pseudomonadota</taxon>
        <taxon>Alphaproteobacteria</taxon>
        <taxon>Holosporales</taxon>
        <taxon>Candidatus Paracaedibacteraceae</taxon>
        <taxon>Candidatus Finniella</taxon>
    </lineage>
</organism>
<dbReference type="InterPro" id="IPR007863">
    <property type="entry name" value="Peptidase_M16_C"/>
</dbReference>
<dbReference type="OrthoDB" id="9811314at2"/>
<dbReference type="InterPro" id="IPR011249">
    <property type="entry name" value="Metalloenz_LuxS/M16"/>
</dbReference>
<dbReference type="AlphaFoldDB" id="A0A4Q7DLQ4"/>
<keyword evidence="2" id="KW-0645">Protease</keyword>
<evidence type="ECO:0000313" key="5">
    <source>
        <dbReference type="Proteomes" id="UP000293550"/>
    </source>
</evidence>
<evidence type="ECO:0000256" key="1">
    <source>
        <dbReference type="ARBA" id="ARBA00007261"/>
    </source>
</evidence>
<dbReference type="EMBL" id="SCFB01000007">
    <property type="protein sequence ID" value="RZI45676.1"/>
    <property type="molecule type" value="Genomic_DNA"/>
</dbReference>
<feature type="domain" description="Peptidase M16 C-terminal" evidence="3">
    <location>
        <begin position="209"/>
        <end position="383"/>
    </location>
</feature>